<feature type="region of interest" description="Disordered" evidence="1">
    <location>
        <begin position="16"/>
        <end position="58"/>
    </location>
</feature>
<evidence type="ECO:0000313" key="4">
    <source>
        <dbReference type="Proteomes" id="UP000335636"/>
    </source>
</evidence>
<dbReference type="EMBL" id="WJEC01000011">
    <property type="protein sequence ID" value="KAF7487166.1"/>
    <property type="molecule type" value="Genomic_DNA"/>
</dbReference>
<feature type="compositionally biased region" description="Basic and acidic residues" evidence="1">
    <location>
        <begin position="37"/>
        <end position="51"/>
    </location>
</feature>
<reference evidence="3 4" key="1">
    <citation type="submission" date="2019-04" db="EMBL/GenBank/DDBJ databases">
        <authorList>
            <person name="Alioto T."/>
            <person name="Alioto T."/>
        </authorList>
    </citation>
    <scope>NUCLEOTIDE SEQUENCE [LARGE SCALE GENOMIC DNA]</scope>
</reference>
<dbReference type="AlphaFoldDB" id="A0A5E4D5I1"/>
<evidence type="ECO:0000313" key="2">
    <source>
        <dbReference type="EMBL" id="KAF7487166.1"/>
    </source>
</evidence>
<dbReference type="EMBL" id="CABDUW010003586">
    <property type="protein sequence ID" value="VTJ89474.1"/>
    <property type="molecule type" value="Genomic_DNA"/>
</dbReference>
<keyword evidence="4" id="KW-1185">Reference proteome</keyword>
<sequence length="122" mass="13578">MACFYLGLTPTCQELRPPPHSFPTCVPPPPHHRSHHSSKENQDSRDAHSGDEGTPQPPTWIIHAHVLQELKPFIKVRKSNMILSIVMAPVEEAPISTHFTYSETSSGECEILAMTARSEQPS</sequence>
<gene>
    <name evidence="2" type="ORF">GHT09_000343</name>
    <name evidence="3" type="ORF">MONAX_5E019430</name>
</gene>
<evidence type="ECO:0000313" key="3">
    <source>
        <dbReference type="EMBL" id="VTJ89474.1"/>
    </source>
</evidence>
<dbReference type="Proteomes" id="UP000335636">
    <property type="component" value="Unassembled WGS sequence"/>
</dbReference>
<organism evidence="3 4">
    <name type="scientific">Marmota monax</name>
    <name type="common">Woodchuck</name>
    <dbReference type="NCBI Taxonomy" id="9995"/>
    <lineage>
        <taxon>Eukaryota</taxon>
        <taxon>Metazoa</taxon>
        <taxon>Chordata</taxon>
        <taxon>Craniata</taxon>
        <taxon>Vertebrata</taxon>
        <taxon>Euteleostomi</taxon>
        <taxon>Mammalia</taxon>
        <taxon>Eutheria</taxon>
        <taxon>Euarchontoglires</taxon>
        <taxon>Glires</taxon>
        <taxon>Rodentia</taxon>
        <taxon>Sciuromorpha</taxon>
        <taxon>Sciuridae</taxon>
        <taxon>Xerinae</taxon>
        <taxon>Marmotini</taxon>
        <taxon>Marmota</taxon>
    </lineage>
</organism>
<reference evidence="2" key="2">
    <citation type="submission" date="2020-08" db="EMBL/GenBank/DDBJ databases">
        <authorList>
            <person name="Shumante A."/>
            <person name="Zimin A.V."/>
            <person name="Puiu D."/>
            <person name="Salzberg S.L."/>
        </authorList>
    </citation>
    <scope>NUCLEOTIDE SEQUENCE</scope>
    <source>
        <strain evidence="2">WC2-LM</strain>
        <tissue evidence="2">Liver</tissue>
    </source>
</reference>
<evidence type="ECO:0000256" key="1">
    <source>
        <dbReference type="SAM" id="MobiDB-lite"/>
    </source>
</evidence>
<protein>
    <submittedName>
        <fullName evidence="3">Uncharacterized protein</fullName>
    </submittedName>
</protein>
<accession>A0A5E4D5I1</accession>
<proteinExistence type="predicted"/>
<dbReference type="Proteomes" id="UP000662637">
    <property type="component" value="Unassembled WGS sequence"/>
</dbReference>
<name>A0A5E4D5I1_MARMO</name>
<feature type="compositionally biased region" description="Pro residues" evidence="1">
    <location>
        <begin position="16"/>
        <end position="29"/>
    </location>
</feature>